<comment type="caution">
    <text evidence="1">The sequence shown here is derived from an EMBL/GenBank/DDBJ whole genome shotgun (WGS) entry which is preliminary data.</text>
</comment>
<dbReference type="EMBL" id="MNUV01000037">
    <property type="protein sequence ID" value="OIO07512.1"/>
    <property type="molecule type" value="Genomic_DNA"/>
</dbReference>
<dbReference type="SUPFAM" id="SSF53335">
    <property type="entry name" value="S-adenosyl-L-methionine-dependent methyltransferases"/>
    <property type="match status" value="1"/>
</dbReference>
<organism evidence="1 2">
    <name type="scientific">Candidatus Falkowbacteria bacterium CG1_02_41_21</name>
    <dbReference type="NCBI Taxonomy" id="1805147"/>
    <lineage>
        <taxon>Bacteria</taxon>
        <taxon>Candidatus Falkowiibacteriota</taxon>
    </lineage>
</organism>
<protein>
    <recommendedName>
        <fullName evidence="3">Methyltransferase type 11 domain-containing protein</fullName>
    </recommendedName>
</protein>
<gene>
    <name evidence="1" type="ORF">AUJ35_01980</name>
</gene>
<sequence length="227" mass="25809">MTALHLYKPDLKSLKILDMGCGLNAPVDRLIKKEGTDLIGCDENPGVYEEFLSNNLHHEKRGNVPAGLEFPIYNNLEDIPSGKNYFDAVVAIRFFGFPLLRRDGQKTGYSVAKGEPYVDWLENYDLQATKSEYLKQLQDLVDPLKKEGIAIFVFQPNLSFNTLGEEDVWNNIISVSNLNNLGFKVLKNRQAETENAFDNYYGSNDELKKILPDLASDWRETVILQKT</sequence>
<dbReference type="AlphaFoldDB" id="A0A1J4T7P9"/>
<proteinExistence type="predicted"/>
<dbReference type="Proteomes" id="UP000182860">
    <property type="component" value="Unassembled WGS sequence"/>
</dbReference>
<dbReference type="InterPro" id="IPR029063">
    <property type="entry name" value="SAM-dependent_MTases_sf"/>
</dbReference>
<dbReference type="Gene3D" id="3.40.50.150">
    <property type="entry name" value="Vaccinia Virus protein VP39"/>
    <property type="match status" value="1"/>
</dbReference>
<evidence type="ECO:0000313" key="2">
    <source>
        <dbReference type="Proteomes" id="UP000182860"/>
    </source>
</evidence>
<name>A0A1J4T7P9_9BACT</name>
<evidence type="ECO:0008006" key="3">
    <source>
        <dbReference type="Google" id="ProtNLM"/>
    </source>
</evidence>
<accession>A0A1J4T7P9</accession>
<evidence type="ECO:0000313" key="1">
    <source>
        <dbReference type="EMBL" id="OIO07512.1"/>
    </source>
</evidence>
<reference evidence="1 2" key="1">
    <citation type="journal article" date="2016" name="Environ. Microbiol.">
        <title>Genomic resolution of a cold subsurface aquifer community provides metabolic insights for novel microbes adapted to high CO concentrations.</title>
        <authorList>
            <person name="Probst A.J."/>
            <person name="Castelle C.J."/>
            <person name="Singh A."/>
            <person name="Brown C.T."/>
            <person name="Anantharaman K."/>
            <person name="Sharon I."/>
            <person name="Hug L.A."/>
            <person name="Burstein D."/>
            <person name="Emerson J.B."/>
            <person name="Thomas B.C."/>
            <person name="Banfield J.F."/>
        </authorList>
    </citation>
    <scope>NUCLEOTIDE SEQUENCE [LARGE SCALE GENOMIC DNA]</scope>
    <source>
        <strain evidence="1">CG1_02_41_21</strain>
    </source>
</reference>